<dbReference type="GO" id="GO:0022857">
    <property type="term" value="F:transmembrane transporter activity"/>
    <property type="evidence" value="ECO:0007669"/>
    <property type="project" value="InterPro"/>
</dbReference>
<sequence length="61" mass="6475">MSLASSTTAGYVLVVFVCLWSFVYQFTVGANAYAITVEIPSSRLVPKTVAVASNVNNLVGF</sequence>
<keyword evidence="4 5" id="KW-0472">Membrane</keyword>
<dbReference type="GO" id="GO:0016020">
    <property type="term" value="C:membrane"/>
    <property type="evidence" value="ECO:0007669"/>
    <property type="project" value="UniProtKB-SubCell"/>
</dbReference>
<dbReference type="Gene3D" id="1.20.1250.20">
    <property type="entry name" value="MFS general substrate transporter like domains"/>
    <property type="match status" value="1"/>
</dbReference>
<gene>
    <name evidence="6" type="ORF">KUCA_T00003994001</name>
</gene>
<protein>
    <submittedName>
        <fullName evidence="6">Uncharacterized protein</fullName>
    </submittedName>
</protein>
<evidence type="ECO:0000256" key="2">
    <source>
        <dbReference type="ARBA" id="ARBA00022692"/>
    </source>
</evidence>
<evidence type="ECO:0000256" key="4">
    <source>
        <dbReference type="ARBA" id="ARBA00023136"/>
    </source>
</evidence>
<dbReference type="AlphaFoldDB" id="W6MN28"/>
<keyword evidence="3 5" id="KW-1133">Transmembrane helix</keyword>
<keyword evidence="7" id="KW-1185">Reference proteome</keyword>
<dbReference type="InterPro" id="IPR036259">
    <property type="entry name" value="MFS_trans_sf"/>
</dbReference>
<feature type="transmembrane region" description="Helical" evidence="5">
    <location>
        <begin position="12"/>
        <end position="34"/>
    </location>
</feature>
<evidence type="ECO:0000256" key="3">
    <source>
        <dbReference type="ARBA" id="ARBA00022989"/>
    </source>
</evidence>
<evidence type="ECO:0000256" key="5">
    <source>
        <dbReference type="SAM" id="Phobius"/>
    </source>
</evidence>
<dbReference type="HOGENOM" id="CLU_2922924_0_0_1"/>
<dbReference type="Pfam" id="PF00083">
    <property type="entry name" value="Sugar_tr"/>
    <property type="match status" value="1"/>
</dbReference>
<dbReference type="InterPro" id="IPR005828">
    <property type="entry name" value="MFS_sugar_transport-like"/>
</dbReference>
<reference evidence="6" key="1">
    <citation type="submission" date="2013-12" db="EMBL/GenBank/DDBJ databases">
        <authorList>
            <person name="Genoscope - CEA"/>
        </authorList>
    </citation>
    <scope>NUCLEOTIDE SEQUENCE</scope>
    <source>
        <strain evidence="6">CBS 1993</strain>
    </source>
</reference>
<dbReference type="Proteomes" id="UP000019384">
    <property type="component" value="Unassembled WGS sequence"/>
</dbReference>
<dbReference type="RefSeq" id="XP_022460006.1">
    <property type="nucleotide sequence ID" value="XM_022602466.1"/>
</dbReference>
<keyword evidence="2 5" id="KW-0812">Transmembrane</keyword>
<proteinExistence type="predicted"/>
<accession>W6MN28</accession>
<name>W6MN28_9ASCO</name>
<dbReference type="GeneID" id="34521394"/>
<evidence type="ECO:0000313" key="6">
    <source>
        <dbReference type="EMBL" id="CDK28014.1"/>
    </source>
</evidence>
<evidence type="ECO:0000313" key="7">
    <source>
        <dbReference type="Proteomes" id="UP000019384"/>
    </source>
</evidence>
<evidence type="ECO:0000256" key="1">
    <source>
        <dbReference type="ARBA" id="ARBA00004370"/>
    </source>
</evidence>
<dbReference type="EMBL" id="HG793128">
    <property type="protein sequence ID" value="CDK28014.1"/>
    <property type="molecule type" value="Genomic_DNA"/>
</dbReference>
<dbReference type="OrthoDB" id="2544694at2759"/>
<comment type="subcellular location">
    <subcellularLocation>
        <location evidence="1">Membrane</location>
    </subcellularLocation>
</comment>
<organism evidence="6 7">
    <name type="scientific">Kuraishia capsulata CBS 1993</name>
    <dbReference type="NCBI Taxonomy" id="1382522"/>
    <lineage>
        <taxon>Eukaryota</taxon>
        <taxon>Fungi</taxon>
        <taxon>Dikarya</taxon>
        <taxon>Ascomycota</taxon>
        <taxon>Saccharomycotina</taxon>
        <taxon>Pichiomycetes</taxon>
        <taxon>Pichiales</taxon>
        <taxon>Pichiaceae</taxon>
        <taxon>Kuraishia</taxon>
    </lineage>
</organism>
<reference evidence="6" key="2">
    <citation type="submission" date="2014-02" db="EMBL/GenBank/DDBJ databases">
        <title>Complete DNA sequence of /Kuraishia capsulata/ illustrates novel genomic features among budding yeasts (/Saccharomycotina/).</title>
        <authorList>
            <person name="Morales L."/>
            <person name="Noel B."/>
            <person name="Porcel B."/>
            <person name="Marcet-Houben M."/>
            <person name="Hullo M-F."/>
            <person name="Sacerdot C."/>
            <person name="Tekaia F."/>
            <person name="Leh-Louis V."/>
            <person name="Despons L."/>
            <person name="Khanna V."/>
            <person name="Aury J-M."/>
            <person name="Barbe V."/>
            <person name="Couloux A."/>
            <person name="Labadie K."/>
            <person name="Pelletier E."/>
            <person name="Souciet J-L."/>
            <person name="Boekhout T."/>
            <person name="Gabaldon T."/>
            <person name="Wincker P."/>
            <person name="Dujon B."/>
        </authorList>
    </citation>
    <scope>NUCLEOTIDE SEQUENCE</scope>
    <source>
        <strain evidence="6">CBS 1993</strain>
    </source>
</reference>